<feature type="transmembrane region" description="Helical" evidence="1">
    <location>
        <begin position="224"/>
        <end position="246"/>
    </location>
</feature>
<dbReference type="Proteomes" id="UP000695562">
    <property type="component" value="Unassembled WGS sequence"/>
</dbReference>
<dbReference type="AlphaFoldDB" id="A0A8J4PNQ1"/>
<feature type="transmembrane region" description="Helical" evidence="1">
    <location>
        <begin position="40"/>
        <end position="60"/>
    </location>
</feature>
<keyword evidence="1" id="KW-0812">Transmembrane</keyword>
<feature type="transmembrane region" description="Helical" evidence="1">
    <location>
        <begin position="166"/>
        <end position="188"/>
    </location>
</feature>
<organism evidence="2 3">
    <name type="scientific">Polysphondylium violaceum</name>
    <dbReference type="NCBI Taxonomy" id="133409"/>
    <lineage>
        <taxon>Eukaryota</taxon>
        <taxon>Amoebozoa</taxon>
        <taxon>Evosea</taxon>
        <taxon>Eumycetozoa</taxon>
        <taxon>Dictyostelia</taxon>
        <taxon>Dictyosteliales</taxon>
        <taxon>Dictyosteliaceae</taxon>
        <taxon>Polysphondylium</taxon>
    </lineage>
</organism>
<keyword evidence="1" id="KW-1133">Transmembrane helix</keyword>
<keyword evidence="3" id="KW-1185">Reference proteome</keyword>
<reference evidence="2" key="1">
    <citation type="submission" date="2020-01" db="EMBL/GenBank/DDBJ databases">
        <title>Development of genomics and gene disruption for Polysphondylium violaceum indicates a role for the polyketide synthase stlB in stalk morphogenesis.</title>
        <authorList>
            <person name="Narita B."/>
            <person name="Kawabe Y."/>
            <person name="Kin K."/>
            <person name="Saito T."/>
            <person name="Gibbs R."/>
            <person name="Kuspa A."/>
            <person name="Muzny D."/>
            <person name="Queller D."/>
            <person name="Richards S."/>
            <person name="Strassman J."/>
            <person name="Sucgang R."/>
            <person name="Worley K."/>
            <person name="Schaap P."/>
        </authorList>
    </citation>
    <scope>NUCLEOTIDE SEQUENCE</scope>
    <source>
        <strain evidence="2">QSvi11</strain>
    </source>
</reference>
<feature type="transmembrane region" description="Helical" evidence="1">
    <location>
        <begin position="6"/>
        <end position="28"/>
    </location>
</feature>
<feature type="transmembrane region" description="Helical" evidence="1">
    <location>
        <begin position="132"/>
        <end position="150"/>
    </location>
</feature>
<proteinExistence type="predicted"/>
<evidence type="ECO:0000256" key="1">
    <source>
        <dbReference type="SAM" id="Phobius"/>
    </source>
</evidence>
<evidence type="ECO:0000313" key="2">
    <source>
        <dbReference type="EMBL" id="KAF2070460.1"/>
    </source>
</evidence>
<comment type="caution">
    <text evidence="2">The sequence shown here is derived from an EMBL/GenBank/DDBJ whole genome shotgun (WGS) entry which is preliminary data.</text>
</comment>
<accession>A0A8J4PNQ1</accession>
<dbReference type="EMBL" id="AJWJ01000489">
    <property type="protein sequence ID" value="KAF2070460.1"/>
    <property type="molecule type" value="Genomic_DNA"/>
</dbReference>
<evidence type="ECO:0000313" key="3">
    <source>
        <dbReference type="Proteomes" id="UP000695562"/>
    </source>
</evidence>
<sequence>MEDTILGMVVILFNIATGIMIFVGAPLLKNLLKGERVSPFVVYIYLMMFPRCMITGFYYLSSAIYNQNNSFYKFSTNLDSYGKYSSEFEEGYDARAAVAFVPINILGGFFSLYFVLVAMFKTKHYNSRKLKFILGFLIFIVLATLVPAFMDPTDALANRIDNVRPLFFLLGELPLFELLLMWTPMVFMYHMVKQKSLSDFYIRFIFGFALVCAVNLVIGLTVDIIQIFSAGVGAFGVIISLIFYIVMRATYGNTECEELPTIIKGVTRQEFPTIINGVTRHEVVQLVNGDQISYAFVIPSNEKIPLPDKDTVCPEYYIQHPQVVKLINGNNISYATIIPQIDAMNIKKKNLRTFELPPAQTSNSKSDICIDVSPKQY</sequence>
<name>A0A8J4PNQ1_9MYCE</name>
<keyword evidence="1" id="KW-0472">Membrane</keyword>
<feature type="transmembrane region" description="Helical" evidence="1">
    <location>
        <begin position="200"/>
        <end position="218"/>
    </location>
</feature>
<protein>
    <submittedName>
        <fullName evidence="2">Uncharacterized protein</fullName>
    </submittedName>
</protein>
<feature type="transmembrane region" description="Helical" evidence="1">
    <location>
        <begin position="96"/>
        <end position="120"/>
    </location>
</feature>
<gene>
    <name evidence="2" type="ORF">CYY_008225</name>
</gene>